<dbReference type="InterPro" id="IPR044651">
    <property type="entry name" value="OTSB-like"/>
</dbReference>
<sequence length="241" mass="25080">MSLGDLGELRLGSGWALVLDFDGTLAEIGPDPDEIWLPEAAGAAIEGLARRLDGAVAILSGRDLRDLARRTPGGVWRLGGHGLEVLPPNEPPPPPLPPPPEEVLAPLRAACRAPGVRLEIKGPVAALHFRAAPEAGPDCLRAAEAAARAQPGRVWQAGKMVVEVKPDSAHKGRALRALMDRPPFAGRRPLMLGDDVTDEDAMGAALDLGGLAVKVGLGDSVAALRTPDPAAVRAWLGREAA</sequence>
<dbReference type="Gene3D" id="3.30.70.1020">
    <property type="entry name" value="Trehalose-6-phosphate phosphatase related protein, domain 2"/>
    <property type="match status" value="1"/>
</dbReference>
<dbReference type="PANTHER" id="PTHR43768">
    <property type="entry name" value="TREHALOSE 6-PHOSPHATE PHOSPHATASE"/>
    <property type="match status" value="1"/>
</dbReference>
<keyword evidence="4" id="KW-1185">Reference proteome</keyword>
<organism evidence="3 4">
    <name type="scientific">Rubellimicrobium roseum</name>
    <dbReference type="NCBI Taxonomy" id="687525"/>
    <lineage>
        <taxon>Bacteria</taxon>
        <taxon>Pseudomonadati</taxon>
        <taxon>Pseudomonadota</taxon>
        <taxon>Alphaproteobacteria</taxon>
        <taxon>Rhodobacterales</taxon>
        <taxon>Roseobacteraceae</taxon>
        <taxon>Rubellimicrobium</taxon>
    </lineage>
</organism>
<dbReference type="GO" id="GO:0005992">
    <property type="term" value="P:trehalose biosynthetic process"/>
    <property type="evidence" value="ECO:0007669"/>
    <property type="project" value="UniProtKB-UniPathway"/>
</dbReference>
<gene>
    <name evidence="3" type="primary">otsB</name>
    <name evidence="3" type="ORF">FHG71_14570</name>
</gene>
<protein>
    <recommendedName>
        <fullName evidence="2">Trehalose 6-phosphate phosphatase</fullName>
        <ecNumber evidence="2">3.1.3.12</ecNumber>
    </recommendedName>
</protein>
<dbReference type="NCBIfam" id="TIGR00685">
    <property type="entry name" value="T6PP"/>
    <property type="match status" value="1"/>
</dbReference>
<accession>A0A5C4NEE6</accession>
<dbReference type="GO" id="GO:0046872">
    <property type="term" value="F:metal ion binding"/>
    <property type="evidence" value="ECO:0007669"/>
    <property type="project" value="UniProtKB-KW"/>
</dbReference>
<comment type="catalytic activity">
    <reaction evidence="2">
        <text>alpha,alpha-trehalose 6-phosphate + H2O = alpha,alpha-trehalose + phosphate</text>
        <dbReference type="Rhea" id="RHEA:23420"/>
        <dbReference type="ChEBI" id="CHEBI:15377"/>
        <dbReference type="ChEBI" id="CHEBI:16551"/>
        <dbReference type="ChEBI" id="CHEBI:43474"/>
        <dbReference type="ChEBI" id="CHEBI:58429"/>
        <dbReference type="EC" id="3.1.3.12"/>
    </reaction>
</comment>
<dbReference type="UniPathway" id="UPA00299"/>
<keyword evidence="1 2" id="KW-0378">Hydrolase</keyword>
<evidence type="ECO:0000256" key="2">
    <source>
        <dbReference type="RuleBase" id="RU361117"/>
    </source>
</evidence>
<dbReference type="InterPro" id="IPR023214">
    <property type="entry name" value="HAD_sf"/>
</dbReference>
<dbReference type="PANTHER" id="PTHR43768:SF3">
    <property type="entry name" value="TREHALOSE 6-PHOSPHATE PHOSPHATASE"/>
    <property type="match status" value="1"/>
</dbReference>
<dbReference type="InterPro" id="IPR036412">
    <property type="entry name" value="HAD-like_sf"/>
</dbReference>
<comment type="similarity">
    <text evidence="2">Belongs to the trehalose phosphatase family.</text>
</comment>
<comment type="caution">
    <text evidence="3">The sequence shown here is derived from an EMBL/GenBank/DDBJ whole genome shotgun (WGS) entry which is preliminary data.</text>
</comment>
<dbReference type="Proteomes" id="UP000305709">
    <property type="component" value="Unassembled WGS sequence"/>
</dbReference>
<reference evidence="3 4" key="1">
    <citation type="submission" date="2019-06" db="EMBL/GenBank/DDBJ databases">
        <authorList>
            <person name="Jiang L."/>
        </authorList>
    </citation>
    <scope>NUCLEOTIDE SEQUENCE [LARGE SCALE GENOMIC DNA]</scope>
    <source>
        <strain evidence="3 4">YIM 48858</strain>
    </source>
</reference>
<dbReference type="RefSeq" id="WP_139082428.1">
    <property type="nucleotide sequence ID" value="NZ_VDFV01000024.1"/>
</dbReference>
<comment type="cofactor">
    <cofactor evidence="2">
        <name>Mg(2+)</name>
        <dbReference type="ChEBI" id="CHEBI:18420"/>
    </cofactor>
</comment>
<comment type="function">
    <text evidence="2">Removes the phosphate from trehalose 6-phosphate to produce free trehalose.</text>
</comment>
<evidence type="ECO:0000256" key="1">
    <source>
        <dbReference type="ARBA" id="ARBA00022801"/>
    </source>
</evidence>
<dbReference type="EC" id="3.1.3.12" evidence="2"/>
<dbReference type="InterPro" id="IPR003337">
    <property type="entry name" value="Trehalose_PPase"/>
</dbReference>
<name>A0A5C4NEE6_9RHOB</name>
<keyword evidence="2" id="KW-0479">Metal-binding</keyword>
<dbReference type="Gene3D" id="3.40.50.1000">
    <property type="entry name" value="HAD superfamily/HAD-like"/>
    <property type="match status" value="1"/>
</dbReference>
<evidence type="ECO:0000313" key="3">
    <source>
        <dbReference type="EMBL" id="TNC68506.1"/>
    </source>
</evidence>
<dbReference type="EMBL" id="VDFV01000024">
    <property type="protein sequence ID" value="TNC68506.1"/>
    <property type="molecule type" value="Genomic_DNA"/>
</dbReference>
<dbReference type="SUPFAM" id="SSF56784">
    <property type="entry name" value="HAD-like"/>
    <property type="match status" value="1"/>
</dbReference>
<evidence type="ECO:0000313" key="4">
    <source>
        <dbReference type="Proteomes" id="UP000305709"/>
    </source>
</evidence>
<comment type="pathway">
    <text evidence="2">Glycan biosynthesis; trehalose biosynthesis.</text>
</comment>
<dbReference type="OrthoDB" id="9814913at2"/>
<proteinExistence type="inferred from homology"/>
<dbReference type="Pfam" id="PF02358">
    <property type="entry name" value="Trehalose_PPase"/>
    <property type="match status" value="1"/>
</dbReference>
<dbReference type="AlphaFoldDB" id="A0A5C4NEE6"/>
<dbReference type="GO" id="GO:0004805">
    <property type="term" value="F:trehalose-phosphatase activity"/>
    <property type="evidence" value="ECO:0007669"/>
    <property type="project" value="UniProtKB-EC"/>
</dbReference>
<keyword evidence="2" id="KW-0460">Magnesium</keyword>